<name>A0AAW1PDM6_9CHLO</name>
<dbReference type="InterPro" id="IPR016088">
    <property type="entry name" value="Chalcone_isomerase_3-sand"/>
</dbReference>
<dbReference type="EMBL" id="JALJOQ010000040">
    <property type="protein sequence ID" value="KAK9805919.1"/>
    <property type="molecule type" value="Genomic_DNA"/>
</dbReference>
<accession>A0AAW1PDM6</accession>
<comment type="caution">
    <text evidence="2">The sequence shown here is derived from an EMBL/GenBank/DDBJ whole genome shotgun (WGS) entry which is preliminary data.</text>
</comment>
<dbReference type="PANTHER" id="PTHR47698:SF2">
    <property type="entry name" value="FATTY-ACID-BINDING PROTEIN 3, CHLOROPLASTIC"/>
    <property type="match status" value="1"/>
</dbReference>
<dbReference type="SUPFAM" id="SSF54626">
    <property type="entry name" value="Chalcone isomerase"/>
    <property type="match status" value="1"/>
</dbReference>
<keyword evidence="3" id="KW-1185">Reference proteome</keyword>
<dbReference type="Gene3D" id="3.50.70.10">
    <property type="match status" value="1"/>
</dbReference>
<dbReference type="Gene3D" id="1.10.890.20">
    <property type="match status" value="1"/>
</dbReference>
<evidence type="ECO:0000256" key="1">
    <source>
        <dbReference type="ARBA" id="ARBA00007166"/>
    </source>
</evidence>
<dbReference type="Proteomes" id="UP001465755">
    <property type="component" value="Unassembled WGS sequence"/>
</dbReference>
<gene>
    <name evidence="2" type="ORF">WJX73_005047</name>
</gene>
<evidence type="ECO:0000313" key="3">
    <source>
        <dbReference type="Proteomes" id="UP001465755"/>
    </source>
</evidence>
<evidence type="ECO:0000313" key="2">
    <source>
        <dbReference type="EMBL" id="KAK9805919.1"/>
    </source>
</evidence>
<proteinExistence type="inferred from homology"/>
<dbReference type="PANTHER" id="PTHR47698">
    <property type="entry name" value="FATTY-ACID-BINDING PROTEIN 3, CHLOROPLASTIC"/>
    <property type="match status" value="1"/>
</dbReference>
<protein>
    <recommendedName>
        <fullName evidence="4">Chalcone isomerase domain-containing protein</fullName>
    </recommendedName>
</protein>
<organism evidence="2 3">
    <name type="scientific">Symbiochloris irregularis</name>
    <dbReference type="NCBI Taxonomy" id="706552"/>
    <lineage>
        <taxon>Eukaryota</taxon>
        <taxon>Viridiplantae</taxon>
        <taxon>Chlorophyta</taxon>
        <taxon>core chlorophytes</taxon>
        <taxon>Trebouxiophyceae</taxon>
        <taxon>Trebouxiales</taxon>
        <taxon>Trebouxiaceae</taxon>
        <taxon>Symbiochloris</taxon>
    </lineage>
</organism>
<sequence>MTDNPGNYPARQTFWSGGEYLNLGSGKYFKTIAFVNIQVYTVAIYVEAGPVIGKAKELQQAGFFKNTSDHSLGVFLNQKGFRKALHLKLLRDVSMSRFTSEMTKDLGPRVKRTGNEAEMKQFIDYLQTQKIQNDCSLTCVWDEDDTLSGGLFPPGFTDWQNAKPPMAIKNAGFCKAMFAMYIDDQTVVKPTRKTWAKSIAALPSQ</sequence>
<dbReference type="InterPro" id="IPR036298">
    <property type="entry name" value="Chalcone_isomerase_sf"/>
</dbReference>
<evidence type="ECO:0008006" key="4">
    <source>
        <dbReference type="Google" id="ProtNLM"/>
    </source>
</evidence>
<dbReference type="AlphaFoldDB" id="A0AAW1PDM6"/>
<comment type="similarity">
    <text evidence="1">Belongs to the chalcone isomerase family.</text>
</comment>
<dbReference type="GO" id="GO:0016872">
    <property type="term" value="F:intramolecular lyase activity"/>
    <property type="evidence" value="ECO:0007669"/>
    <property type="project" value="InterPro"/>
</dbReference>
<reference evidence="2 3" key="1">
    <citation type="journal article" date="2024" name="Nat. Commun.">
        <title>Phylogenomics reveals the evolutionary origins of lichenization in chlorophyte algae.</title>
        <authorList>
            <person name="Puginier C."/>
            <person name="Libourel C."/>
            <person name="Otte J."/>
            <person name="Skaloud P."/>
            <person name="Haon M."/>
            <person name="Grisel S."/>
            <person name="Petersen M."/>
            <person name="Berrin J.G."/>
            <person name="Delaux P.M."/>
            <person name="Dal Grande F."/>
            <person name="Keller J."/>
        </authorList>
    </citation>
    <scope>NUCLEOTIDE SEQUENCE [LARGE SCALE GENOMIC DNA]</scope>
    <source>
        <strain evidence="2 3">SAG 2036</strain>
    </source>
</reference>
<dbReference type="InterPro" id="IPR016089">
    <property type="entry name" value="Chalcone_isomerase_bundle_sf"/>
</dbReference>